<evidence type="ECO:0000313" key="6">
    <source>
        <dbReference type="Proteomes" id="UP000288716"/>
    </source>
</evidence>
<dbReference type="PROSITE" id="PS01180">
    <property type="entry name" value="CUB"/>
    <property type="match status" value="3"/>
</dbReference>
<gene>
    <name evidence="5" type="ORF">B4U80_12116</name>
</gene>
<evidence type="ECO:0000256" key="2">
    <source>
        <dbReference type="PROSITE-ProRule" id="PRU00059"/>
    </source>
</evidence>
<evidence type="ECO:0000259" key="4">
    <source>
        <dbReference type="PROSITE" id="PS01180"/>
    </source>
</evidence>
<dbReference type="InterPro" id="IPR035914">
    <property type="entry name" value="Sperma_CUB_dom_sf"/>
</dbReference>
<dbReference type="OrthoDB" id="6369184at2759"/>
<comment type="caution">
    <text evidence="5">The sequence shown here is derived from an EMBL/GenBank/DDBJ whole genome shotgun (WGS) entry which is preliminary data.</text>
</comment>
<accession>A0A443RYH3</accession>
<sequence>NNLLCTYTIDKKDPNYCRIELFFDDFEVLPSADCKDDYLQINGKRFCGTTLHGSKQVVDFGSSNSINLLFKTNEIGNGKGFSMKYTQLKCGQNGQSTGGGQEPIQPKKEPTEEPIGRQMCDYSYHDKSFTIHSENISNMYPNNLHCNYVIKKNTSSVCYLEFTFLKFDVEASPQCQFDYLEVNNVRLCGSLQKETTRTYIFEEPEKVVKFHSDASTNRDGYVIQVDQLECQGDAIIRSSTTSTTTAVTNLPYFPSVPSTQSCDQTYVGHEFEITSPQYPNSYPLSSDCMFVIQKLNPNICRLEVTYYDFTLQSPDMNGYCKYDFLDFNGIRMCGDVQKGSVRSYYFPENNFNVRFHSDALYTAKDKGFRIAVRQNECGNSVTGPDTPRDTDKRKCDQIFTKTTFELK</sequence>
<dbReference type="VEuPathDB" id="VectorBase:LDEU011766"/>
<feature type="domain" description="CUB" evidence="4">
    <location>
        <begin position="1"/>
        <end position="88"/>
    </location>
</feature>
<dbReference type="GO" id="GO:0004252">
    <property type="term" value="F:serine-type endopeptidase activity"/>
    <property type="evidence" value="ECO:0007669"/>
    <property type="project" value="TreeGrafter"/>
</dbReference>
<evidence type="ECO:0000256" key="3">
    <source>
        <dbReference type="SAM" id="MobiDB-lite"/>
    </source>
</evidence>
<organism evidence="5 6">
    <name type="scientific">Leptotrombidium deliense</name>
    <dbReference type="NCBI Taxonomy" id="299467"/>
    <lineage>
        <taxon>Eukaryota</taxon>
        <taxon>Metazoa</taxon>
        <taxon>Ecdysozoa</taxon>
        <taxon>Arthropoda</taxon>
        <taxon>Chelicerata</taxon>
        <taxon>Arachnida</taxon>
        <taxon>Acari</taxon>
        <taxon>Acariformes</taxon>
        <taxon>Trombidiformes</taxon>
        <taxon>Prostigmata</taxon>
        <taxon>Anystina</taxon>
        <taxon>Parasitengona</taxon>
        <taxon>Trombiculoidea</taxon>
        <taxon>Trombiculidae</taxon>
        <taxon>Leptotrombidium</taxon>
    </lineage>
</organism>
<feature type="domain" description="CUB" evidence="4">
    <location>
        <begin position="262"/>
        <end position="375"/>
    </location>
</feature>
<proteinExistence type="predicted"/>
<dbReference type="Pfam" id="PF00431">
    <property type="entry name" value="CUB"/>
    <property type="match status" value="3"/>
</dbReference>
<evidence type="ECO:0000256" key="1">
    <source>
        <dbReference type="ARBA" id="ARBA00023157"/>
    </source>
</evidence>
<dbReference type="EMBL" id="NCKV01018676">
    <property type="protein sequence ID" value="RWS20274.1"/>
    <property type="molecule type" value="Genomic_DNA"/>
</dbReference>
<dbReference type="PANTHER" id="PTHR24255:SF31">
    <property type="entry name" value="CUBILIN-LIKE PROTEIN"/>
    <property type="match status" value="1"/>
</dbReference>
<dbReference type="Proteomes" id="UP000288716">
    <property type="component" value="Unassembled WGS sequence"/>
</dbReference>
<feature type="non-terminal residue" evidence="5">
    <location>
        <position position="1"/>
    </location>
</feature>
<dbReference type="Gene3D" id="2.60.120.290">
    <property type="entry name" value="Spermadhesin, CUB domain"/>
    <property type="match status" value="3"/>
</dbReference>
<comment type="caution">
    <text evidence="2">Lacks conserved residue(s) required for the propagation of feature annotation.</text>
</comment>
<keyword evidence="6" id="KW-1185">Reference proteome</keyword>
<feature type="region of interest" description="Disordered" evidence="3">
    <location>
        <begin position="93"/>
        <end position="113"/>
    </location>
</feature>
<evidence type="ECO:0000313" key="5">
    <source>
        <dbReference type="EMBL" id="RWS20274.1"/>
    </source>
</evidence>
<protein>
    <submittedName>
        <fullName evidence="5">Cubilin-like protein</fullName>
    </submittedName>
</protein>
<keyword evidence="1" id="KW-1015">Disulfide bond</keyword>
<dbReference type="GO" id="GO:0005615">
    <property type="term" value="C:extracellular space"/>
    <property type="evidence" value="ECO:0007669"/>
    <property type="project" value="TreeGrafter"/>
</dbReference>
<dbReference type="InterPro" id="IPR000859">
    <property type="entry name" value="CUB_dom"/>
</dbReference>
<dbReference type="CDD" id="cd00041">
    <property type="entry name" value="CUB"/>
    <property type="match status" value="3"/>
</dbReference>
<dbReference type="SMART" id="SM00042">
    <property type="entry name" value="CUB"/>
    <property type="match status" value="3"/>
</dbReference>
<feature type="non-terminal residue" evidence="5">
    <location>
        <position position="407"/>
    </location>
</feature>
<dbReference type="SUPFAM" id="SSF49854">
    <property type="entry name" value="Spermadhesin, CUB domain"/>
    <property type="match status" value="3"/>
</dbReference>
<dbReference type="PANTHER" id="PTHR24255">
    <property type="entry name" value="COMPLEMENT COMPONENT 1, S SUBCOMPONENT-RELATED"/>
    <property type="match status" value="1"/>
</dbReference>
<dbReference type="AlphaFoldDB" id="A0A443RYH3"/>
<reference evidence="5 6" key="1">
    <citation type="journal article" date="2018" name="Gigascience">
        <title>Genomes of trombidid mites reveal novel predicted allergens and laterally-transferred genes associated with secondary metabolism.</title>
        <authorList>
            <person name="Dong X."/>
            <person name="Chaisiri K."/>
            <person name="Xia D."/>
            <person name="Armstrong S.D."/>
            <person name="Fang Y."/>
            <person name="Donnelly M.J."/>
            <person name="Kadowaki T."/>
            <person name="McGarry J.W."/>
            <person name="Darby A.C."/>
            <person name="Makepeace B.L."/>
        </authorList>
    </citation>
    <scope>NUCLEOTIDE SEQUENCE [LARGE SCALE GENOMIC DNA]</scope>
    <source>
        <strain evidence="5">UoL-UT</strain>
    </source>
</reference>
<feature type="domain" description="CUB" evidence="4">
    <location>
        <begin position="120"/>
        <end position="228"/>
    </location>
</feature>
<name>A0A443RYH3_9ACAR</name>